<dbReference type="InterPro" id="IPR011990">
    <property type="entry name" value="TPR-like_helical_dom_sf"/>
</dbReference>
<dbReference type="STRING" id="703135.A0A2A9NHE3"/>
<dbReference type="EMBL" id="KZ302004">
    <property type="protein sequence ID" value="PFH50405.1"/>
    <property type="molecule type" value="Genomic_DNA"/>
</dbReference>
<proteinExistence type="predicted"/>
<keyword evidence="6" id="KW-1185">Reference proteome</keyword>
<reference evidence="5 6" key="1">
    <citation type="submission" date="2014-02" db="EMBL/GenBank/DDBJ databases">
        <title>Transposable element dynamics among asymbiotic and ectomycorrhizal Amanita fungi.</title>
        <authorList>
            <consortium name="DOE Joint Genome Institute"/>
            <person name="Hess J."/>
            <person name="Skrede I."/>
            <person name="Wolfe B."/>
            <person name="LaButti K."/>
            <person name="Ohm R.A."/>
            <person name="Grigoriev I.V."/>
            <person name="Pringle A."/>
        </authorList>
    </citation>
    <scope>NUCLEOTIDE SEQUENCE [LARGE SCALE GENOMIC DNA]</scope>
    <source>
        <strain evidence="5 6">SKay4041</strain>
    </source>
</reference>
<evidence type="ECO:0000256" key="3">
    <source>
        <dbReference type="PROSITE-ProRule" id="PRU00339"/>
    </source>
</evidence>
<dbReference type="InterPro" id="IPR044244">
    <property type="entry name" value="TTC27/Emw1"/>
</dbReference>
<gene>
    <name evidence="5" type="ORF">AMATHDRAFT_47904</name>
</gene>
<feature type="region of interest" description="Disordered" evidence="4">
    <location>
        <begin position="676"/>
        <end position="699"/>
    </location>
</feature>
<dbReference type="Proteomes" id="UP000242287">
    <property type="component" value="Unassembled WGS sequence"/>
</dbReference>
<protein>
    <submittedName>
        <fullName evidence="5">Uncharacterized protein</fullName>
    </submittedName>
</protein>
<feature type="repeat" description="TPR" evidence="3">
    <location>
        <begin position="621"/>
        <end position="654"/>
    </location>
</feature>
<accession>A0A2A9NHE3</accession>
<evidence type="ECO:0000313" key="6">
    <source>
        <dbReference type="Proteomes" id="UP000242287"/>
    </source>
</evidence>
<dbReference type="PROSITE" id="PS50005">
    <property type="entry name" value="TPR"/>
    <property type="match status" value="1"/>
</dbReference>
<name>A0A2A9NHE3_9AGAR</name>
<sequence>MREEDRLSIEKALLLWRWDPSLSSSVQEPSAELAQALLAGDLKKVLTSPPARDLFLVRVPRGSTAIQHYLLSAFFPTFSTQTQDPESELTHLIIGITCLQAFIQANWTGPNLDFTPSDILVFPTSTPDDHPLTDAFLNSKSTSELSYNGEPAYHLSTHPFLLRLAQLILTSQSFTHLASTPWWHLRLLLTHQNILDEPVSPPEPELTALESKLASLLTSALCTTTTTTTTITSNPELSARLLLEHGILKHVLGQDKSAAELFVQAARSTGLQYELTGALGKRTKFQQTDLSQLVLLAQSNLQIDDVEKKDDVATTTTTTTTTTERVVVPQSLALNDDTLLEQTQFTSSSSTTSTSSSPLHHLDPGSQPSLHPLDQSILLSLCLNIKNTSPTHGLTTEQISPYISRVLTHPLNWSIHTTALLLRSRLEANRTRTVERATLQLQALIDQMPTSDSTVRERLEYFYALHLPSRWVLERELAERFASLGVFKSALEVYERLEMWEDVVKCYSSLERPEKGIAIVRDLLEGRKREVDAVLKEGKNQSVSAEKRAILDRTREAKLWCLLGDLEPHQAKDHYTKAWSVSRATSGRAMRSLGGWHFSRGEYAEAVVCLRCAVAMNPLMARSWFVLGCACMRVEDWAGATEAFGRCVRIDEEDAESWSNLAGCWLRMGKIVSGSGGGADAKDEGEGEESEAKGDETSQHQVPFENKILAWRALKQGLKYSYDNWKMWYNYMVVSVDVGELFEAARALGRVVEETSGSGSGSGRSGGVVLDADVLERLVDAVTKDAVGTAEAVQQGEQQQQQQQSSGGLSRTVTQLFEQTILPRVSSDSRVFHAYGRLMTHQGRWGDAVKAYMDAYRNRSGGAGTWGVVVASPVKVVSGDQESSSGAGGEEVGGEVQRWREAVREVEGVVDMLRNFGPRAQEEQEGEGTAGGKWRMQARSVVRTFMGRSKEYEDEPEWERLVELLEELKN</sequence>
<feature type="compositionally biased region" description="Low complexity" evidence="4">
    <location>
        <begin position="346"/>
        <end position="357"/>
    </location>
</feature>
<evidence type="ECO:0000256" key="2">
    <source>
        <dbReference type="ARBA" id="ARBA00022803"/>
    </source>
</evidence>
<dbReference type="AlphaFoldDB" id="A0A2A9NHE3"/>
<dbReference type="PANTHER" id="PTHR16193:SF0">
    <property type="entry name" value="TETRATRICOPEPTIDE REPEAT PROTEIN 27"/>
    <property type="match status" value="1"/>
</dbReference>
<dbReference type="Gene3D" id="1.25.40.10">
    <property type="entry name" value="Tetratricopeptide repeat domain"/>
    <property type="match status" value="1"/>
</dbReference>
<dbReference type="OrthoDB" id="1936594at2759"/>
<feature type="region of interest" description="Disordered" evidence="4">
    <location>
        <begin position="343"/>
        <end position="367"/>
    </location>
</feature>
<dbReference type="SMART" id="SM00028">
    <property type="entry name" value="TPR"/>
    <property type="match status" value="2"/>
</dbReference>
<dbReference type="InterPro" id="IPR019734">
    <property type="entry name" value="TPR_rpt"/>
</dbReference>
<evidence type="ECO:0000256" key="1">
    <source>
        <dbReference type="ARBA" id="ARBA00022737"/>
    </source>
</evidence>
<keyword evidence="1" id="KW-0677">Repeat</keyword>
<organism evidence="5 6">
    <name type="scientific">Amanita thiersii Skay4041</name>
    <dbReference type="NCBI Taxonomy" id="703135"/>
    <lineage>
        <taxon>Eukaryota</taxon>
        <taxon>Fungi</taxon>
        <taxon>Dikarya</taxon>
        <taxon>Basidiomycota</taxon>
        <taxon>Agaricomycotina</taxon>
        <taxon>Agaricomycetes</taxon>
        <taxon>Agaricomycetidae</taxon>
        <taxon>Agaricales</taxon>
        <taxon>Pluteineae</taxon>
        <taxon>Amanitaceae</taxon>
        <taxon>Amanita</taxon>
    </lineage>
</organism>
<dbReference type="SUPFAM" id="SSF48452">
    <property type="entry name" value="TPR-like"/>
    <property type="match status" value="1"/>
</dbReference>
<keyword evidence="2 3" id="KW-0802">TPR repeat</keyword>
<dbReference type="PANTHER" id="PTHR16193">
    <property type="entry name" value="TETRATRICOPEPTIDE REPEAT PROTEIN 27"/>
    <property type="match status" value="1"/>
</dbReference>
<evidence type="ECO:0000256" key="4">
    <source>
        <dbReference type="SAM" id="MobiDB-lite"/>
    </source>
</evidence>
<evidence type="ECO:0000313" key="5">
    <source>
        <dbReference type="EMBL" id="PFH50405.1"/>
    </source>
</evidence>
<feature type="compositionally biased region" description="Basic and acidic residues" evidence="4">
    <location>
        <begin position="680"/>
        <end position="698"/>
    </location>
</feature>